<accession>A0A345C1X6</accession>
<gene>
    <name evidence="4" type="ORF">DT065_15170</name>
</gene>
<dbReference type="EMBL" id="CP031092">
    <property type="protein sequence ID" value="AXF57207.1"/>
    <property type="molecule type" value="Genomic_DNA"/>
</dbReference>
<dbReference type="PANTHER" id="PTHR42937:SF1">
    <property type="entry name" value="DIAMINOPROPIONATE AMMONIA-LYASE"/>
    <property type="match status" value="1"/>
</dbReference>
<feature type="domain" description="Tryptophan synthase beta chain-like PALP" evidence="3">
    <location>
        <begin position="45"/>
        <end position="352"/>
    </location>
</feature>
<dbReference type="InterPro" id="IPR010081">
    <property type="entry name" value="DiNH2opropionate_NH3_lyase"/>
</dbReference>
<dbReference type="NCBIfam" id="TIGR01747">
    <property type="entry name" value="diampropi_NH3ly"/>
    <property type="match status" value="1"/>
</dbReference>
<dbReference type="GO" id="GO:0030170">
    <property type="term" value="F:pyridoxal phosphate binding"/>
    <property type="evidence" value="ECO:0007669"/>
    <property type="project" value="InterPro"/>
</dbReference>
<evidence type="ECO:0000256" key="1">
    <source>
        <dbReference type="ARBA" id="ARBA00001933"/>
    </source>
</evidence>
<evidence type="ECO:0000313" key="5">
    <source>
        <dbReference type="Proteomes" id="UP000252100"/>
    </source>
</evidence>
<dbReference type="InterPro" id="IPR001926">
    <property type="entry name" value="TrpB-like_PALP"/>
</dbReference>
<comment type="cofactor">
    <cofactor evidence="1">
        <name>pyridoxal 5'-phosphate</name>
        <dbReference type="ChEBI" id="CHEBI:597326"/>
    </cofactor>
</comment>
<dbReference type="AlphaFoldDB" id="A0A345C1X6"/>
<dbReference type="Pfam" id="PF00291">
    <property type="entry name" value="PALP"/>
    <property type="match status" value="1"/>
</dbReference>
<dbReference type="NCBIfam" id="NF006058">
    <property type="entry name" value="PRK08206.1"/>
    <property type="match status" value="1"/>
</dbReference>
<protein>
    <submittedName>
        <fullName evidence="4">Diaminopropionate ammonia-lyase</fullName>
        <ecNumber evidence="4">4.3.1.15</ecNumber>
    </submittedName>
</protein>
<dbReference type="Proteomes" id="UP000252100">
    <property type="component" value="Chromosome"/>
</dbReference>
<dbReference type="EC" id="4.3.1.15" evidence="4"/>
<keyword evidence="2" id="KW-0663">Pyridoxal phosphate</keyword>
<dbReference type="Gene3D" id="3.40.50.1100">
    <property type="match status" value="2"/>
</dbReference>
<reference evidence="4 5" key="1">
    <citation type="journal article" date="2018" name="J. Microbiol.">
        <title>Salicibibacter kimchii gen. nov., sp. nov., a moderately halophilic and alkalitolerant bacterium in the family Bacillaceae, isolated from kimchi.</title>
        <authorList>
            <person name="Jang J.Y."/>
            <person name="Oh Y.J."/>
            <person name="Lim S.K."/>
            <person name="Park H.K."/>
            <person name="Lee C."/>
            <person name="Kim J.Y."/>
            <person name="Lee M.A."/>
            <person name="Choi H.J."/>
        </authorList>
    </citation>
    <scope>NUCLEOTIDE SEQUENCE [LARGE SCALE GENOMIC DNA]</scope>
    <source>
        <strain evidence="4 5">NKC1-1</strain>
    </source>
</reference>
<dbReference type="SUPFAM" id="SSF53686">
    <property type="entry name" value="Tryptophan synthase beta subunit-like PLP-dependent enzymes"/>
    <property type="match status" value="1"/>
</dbReference>
<dbReference type="GO" id="GO:0008838">
    <property type="term" value="F:diaminopropionate ammonia-lyase activity"/>
    <property type="evidence" value="ECO:0007669"/>
    <property type="project" value="UniProtKB-EC"/>
</dbReference>
<sequence>MKEGGKVGNISWAKNKQKQHHPICNETMNKETMNRAATFHKSIPGYATTPLYEPKALADKLGIAGLAVKDEGVRFEQGSFKVLGSTYALAAYFAEKEAFGIFDYASVQKLVDQRPSRTFATATDGNHGRGLAWAAKLFNQHANVYLPKGASRKRLEVVQELGAEAEITDVNYDRSVQYVKDRAAKKGWIVAQDTAWEGYTTFPNWIMQGYLTIVAEVLEQIRDKQKPTHLILQAGVGSFAGAIAGCCKQLFGDDIKIVIVEPARADCLYQSALADDGHPRQTSGDLSTNMKGLACGEVNPLAWDILKNVVDAFVTCPDSVADKGMGLLARSMENDSQIMAGEAGAVSAGLLDEIMKNESLAALKEHIGLDEHARVLLINTESRQ</sequence>
<dbReference type="GO" id="GO:1901605">
    <property type="term" value="P:alpha-amino acid metabolic process"/>
    <property type="evidence" value="ECO:0007669"/>
    <property type="project" value="UniProtKB-ARBA"/>
</dbReference>
<keyword evidence="5" id="KW-1185">Reference proteome</keyword>
<name>A0A345C1X6_9BACI</name>
<evidence type="ECO:0000259" key="3">
    <source>
        <dbReference type="Pfam" id="PF00291"/>
    </source>
</evidence>
<proteinExistence type="predicted"/>
<dbReference type="InterPro" id="IPR036052">
    <property type="entry name" value="TrpB-like_PALP_sf"/>
</dbReference>
<dbReference type="KEGG" id="rue:DT065_15170"/>
<organism evidence="4 5">
    <name type="scientific">Salicibibacter kimchii</name>
    <dbReference type="NCBI Taxonomy" id="2099786"/>
    <lineage>
        <taxon>Bacteria</taxon>
        <taxon>Bacillati</taxon>
        <taxon>Bacillota</taxon>
        <taxon>Bacilli</taxon>
        <taxon>Bacillales</taxon>
        <taxon>Bacillaceae</taxon>
        <taxon>Salicibibacter</taxon>
    </lineage>
</organism>
<evidence type="ECO:0000256" key="2">
    <source>
        <dbReference type="ARBA" id="ARBA00022898"/>
    </source>
</evidence>
<evidence type="ECO:0000313" key="4">
    <source>
        <dbReference type="EMBL" id="AXF57207.1"/>
    </source>
</evidence>
<dbReference type="PANTHER" id="PTHR42937">
    <property type="match status" value="1"/>
</dbReference>
<keyword evidence="4" id="KW-0456">Lyase</keyword>